<feature type="transmembrane region" description="Helical" evidence="6">
    <location>
        <begin position="7"/>
        <end position="25"/>
    </location>
</feature>
<feature type="transmembrane region" description="Helical" evidence="6">
    <location>
        <begin position="118"/>
        <end position="136"/>
    </location>
</feature>
<keyword evidence="5 6" id="KW-0472">Membrane</keyword>
<dbReference type="EMBL" id="JAAAWN010000030">
    <property type="protein sequence ID" value="NDV92865.1"/>
    <property type="molecule type" value="Genomic_DNA"/>
</dbReference>
<dbReference type="GO" id="GO:0005886">
    <property type="term" value="C:plasma membrane"/>
    <property type="evidence" value="ECO:0007669"/>
    <property type="project" value="UniProtKB-SubCell"/>
</dbReference>
<evidence type="ECO:0000259" key="7">
    <source>
        <dbReference type="Pfam" id="PF00892"/>
    </source>
</evidence>
<dbReference type="SUPFAM" id="SSF103481">
    <property type="entry name" value="Multidrug resistance efflux transporter EmrE"/>
    <property type="match status" value="2"/>
</dbReference>
<feature type="domain" description="EamA" evidence="7">
    <location>
        <begin position="16"/>
        <end position="137"/>
    </location>
</feature>
<keyword evidence="2" id="KW-1003">Cell membrane</keyword>
<evidence type="ECO:0000256" key="3">
    <source>
        <dbReference type="ARBA" id="ARBA00022692"/>
    </source>
</evidence>
<feature type="transmembrane region" description="Helical" evidence="6">
    <location>
        <begin position="236"/>
        <end position="256"/>
    </location>
</feature>
<feature type="transmembrane region" description="Helical" evidence="6">
    <location>
        <begin position="178"/>
        <end position="195"/>
    </location>
</feature>
<dbReference type="Pfam" id="PF00892">
    <property type="entry name" value="EamA"/>
    <property type="match status" value="2"/>
</dbReference>
<comment type="subcellular location">
    <subcellularLocation>
        <location evidence="1">Cell membrane</location>
        <topology evidence="1">Multi-pass membrane protein</topology>
    </subcellularLocation>
</comment>
<evidence type="ECO:0000313" key="9">
    <source>
        <dbReference type="Proteomes" id="UP000470213"/>
    </source>
</evidence>
<feature type="transmembrane region" description="Helical" evidence="6">
    <location>
        <begin position="262"/>
        <end position="280"/>
    </location>
</feature>
<sequence length="297" mass="32426">MDAVKKSLISLHFTIVLLGGTALFSRLVPLSASDITLMRSIFACIALFGFLTLSKQTIRLASKKDYMVAIGLGILMALHWVSYFAAMQFASISVGMIALFTFPVITVLIEPFFEKTRLVWQDMVSAVTVIVGVYLIVPETSLENDITLGVVIGIASALLYAFRNLLHRKHFKHYSGAKAMAWQTLVIAVLLLPIGSTEISAAPISAWLMLLLLGTVFTALPHALIAASLRHLRAKTFSLIACMQPFYGVVLAVLLLGEQPTWGTLLGGLLITSASVYETLNTHKIHRQAAKEHAKQC</sequence>
<protein>
    <submittedName>
        <fullName evidence="8">EamA family transporter</fullName>
    </submittedName>
</protein>
<evidence type="ECO:0000256" key="1">
    <source>
        <dbReference type="ARBA" id="ARBA00004651"/>
    </source>
</evidence>
<feature type="transmembrane region" description="Helical" evidence="6">
    <location>
        <begin position="66"/>
        <end position="83"/>
    </location>
</feature>
<evidence type="ECO:0000256" key="5">
    <source>
        <dbReference type="ARBA" id="ARBA00023136"/>
    </source>
</evidence>
<keyword evidence="3 6" id="KW-0812">Transmembrane</keyword>
<feature type="transmembrane region" description="Helical" evidence="6">
    <location>
        <begin position="89"/>
        <end position="109"/>
    </location>
</feature>
<dbReference type="PANTHER" id="PTHR42920:SF5">
    <property type="entry name" value="EAMA DOMAIN-CONTAINING PROTEIN"/>
    <property type="match status" value="1"/>
</dbReference>
<gene>
    <name evidence="8" type="ORF">GTH32_16975</name>
</gene>
<accession>A0A7X5RMU2</accession>
<evidence type="ECO:0000256" key="6">
    <source>
        <dbReference type="SAM" id="Phobius"/>
    </source>
</evidence>
<keyword evidence="9" id="KW-1185">Reference proteome</keyword>
<feature type="transmembrane region" description="Helical" evidence="6">
    <location>
        <begin position="207"/>
        <end position="229"/>
    </location>
</feature>
<dbReference type="Proteomes" id="UP000470213">
    <property type="component" value="Unassembled WGS sequence"/>
</dbReference>
<keyword evidence="4 6" id="KW-1133">Transmembrane helix</keyword>
<feature type="domain" description="EamA" evidence="7">
    <location>
        <begin position="148"/>
        <end position="274"/>
    </location>
</feature>
<proteinExistence type="predicted"/>
<evidence type="ECO:0000256" key="4">
    <source>
        <dbReference type="ARBA" id="ARBA00022989"/>
    </source>
</evidence>
<evidence type="ECO:0000313" key="8">
    <source>
        <dbReference type="EMBL" id="NDV92865.1"/>
    </source>
</evidence>
<dbReference type="PANTHER" id="PTHR42920">
    <property type="entry name" value="OS03G0707200 PROTEIN-RELATED"/>
    <property type="match status" value="1"/>
</dbReference>
<feature type="transmembrane region" description="Helical" evidence="6">
    <location>
        <begin position="37"/>
        <end position="54"/>
    </location>
</feature>
<dbReference type="InterPro" id="IPR037185">
    <property type="entry name" value="EmrE-like"/>
</dbReference>
<dbReference type="InterPro" id="IPR000620">
    <property type="entry name" value="EamA_dom"/>
</dbReference>
<evidence type="ECO:0000256" key="2">
    <source>
        <dbReference type="ARBA" id="ARBA00022475"/>
    </source>
</evidence>
<comment type="caution">
    <text evidence="8">The sequence shown here is derived from an EMBL/GenBank/DDBJ whole genome shotgun (WGS) entry which is preliminary data.</text>
</comment>
<name>A0A7X5RMU2_9ALTE</name>
<dbReference type="RefSeq" id="WP_163087987.1">
    <property type="nucleotide sequence ID" value="NZ_JAAAWN010000030.1"/>
</dbReference>
<reference evidence="8 9" key="1">
    <citation type="submission" date="2020-01" db="EMBL/GenBank/DDBJ databases">
        <authorList>
            <person name="Chen J."/>
            <person name="Zhu S."/>
            <person name="Yang J."/>
        </authorList>
    </citation>
    <scope>NUCLEOTIDE SEQUENCE [LARGE SCALE GENOMIC DNA]</scope>
    <source>
        <strain evidence="8 9">345S023</strain>
    </source>
</reference>
<dbReference type="AlphaFoldDB" id="A0A7X5RMU2"/>
<feature type="transmembrane region" description="Helical" evidence="6">
    <location>
        <begin position="148"/>
        <end position="166"/>
    </location>
</feature>
<organism evidence="8 9">
    <name type="scientific">Alteromonas profundi</name>
    <dbReference type="NCBI Taxonomy" id="2696062"/>
    <lineage>
        <taxon>Bacteria</taxon>
        <taxon>Pseudomonadati</taxon>
        <taxon>Pseudomonadota</taxon>
        <taxon>Gammaproteobacteria</taxon>
        <taxon>Alteromonadales</taxon>
        <taxon>Alteromonadaceae</taxon>
        <taxon>Alteromonas/Salinimonas group</taxon>
        <taxon>Alteromonas</taxon>
    </lineage>
</organism>
<dbReference type="InterPro" id="IPR051258">
    <property type="entry name" value="Diverse_Substrate_Transporter"/>
</dbReference>